<feature type="region of interest" description="Disordered" evidence="1">
    <location>
        <begin position="129"/>
        <end position="153"/>
    </location>
</feature>
<protein>
    <submittedName>
        <fullName evidence="2">Uncharacterized protein</fullName>
    </submittedName>
</protein>
<evidence type="ECO:0000313" key="2">
    <source>
        <dbReference type="EMBL" id="ATS92340.1"/>
    </source>
</evidence>
<accession>A0A2D2W2R2</accession>
<evidence type="ECO:0000256" key="1">
    <source>
        <dbReference type="SAM" id="MobiDB-lite"/>
    </source>
</evidence>
<reference evidence="3" key="1">
    <citation type="submission" date="2017-10" db="EMBL/GenBank/DDBJ databases">
        <authorList>
            <person name="Peters D.L."/>
        </authorList>
    </citation>
    <scope>NUCLEOTIDE SEQUENCE [LARGE SCALE GENOMIC DNA]</scope>
</reference>
<proteinExistence type="predicted"/>
<sequence>MELTAANVKKIFLDCLFKVGEPTDNHVKGEGCMMRVGFHPERLETYREDVRSMLDQLPLEFMRNGGGGWSFLQFPMRRDGKQWGEHQNCDELICLGNALGLCLFTLDRELWGSLPGGVPYVTIDLTSGENEHATEAPSDGCVHEVGPSEGSAD</sequence>
<organism evidence="2 3">
    <name type="scientific">Stenotrophomonas phage vB_SmaS_DLP_5</name>
    <dbReference type="NCBI Taxonomy" id="2044561"/>
    <lineage>
        <taxon>Viruses</taxon>
        <taxon>Duplodnaviria</taxon>
        <taxon>Heunggongvirae</taxon>
        <taxon>Uroviricota</taxon>
        <taxon>Caudoviricetes</taxon>
        <taxon>Delepquintavirus</taxon>
        <taxon>Delepquintavirus DLP5</taxon>
    </lineage>
</organism>
<gene>
    <name evidence="2" type="ORF">DLP05_122</name>
</gene>
<dbReference type="Proteomes" id="UP000241675">
    <property type="component" value="Segment"/>
</dbReference>
<dbReference type="EMBL" id="MG189906">
    <property type="protein sequence ID" value="ATS92340.1"/>
    <property type="molecule type" value="Genomic_DNA"/>
</dbReference>
<reference evidence="2 3" key="2">
    <citation type="submission" date="2017-11" db="EMBL/GenBank/DDBJ databases">
        <title>Lysogenic conversion of Stenotrophomonas maltophilia by temperate phage DLP4.</title>
        <authorList>
            <person name="Dennis J."/>
            <person name="Stothard P."/>
        </authorList>
    </citation>
    <scope>NUCLEOTIDE SEQUENCE [LARGE SCALE GENOMIC DNA]</scope>
</reference>
<name>A0A2D2W2R2_9CAUD</name>
<keyword evidence="3" id="KW-1185">Reference proteome</keyword>
<evidence type="ECO:0000313" key="3">
    <source>
        <dbReference type="Proteomes" id="UP000241675"/>
    </source>
</evidence>